<dbReference type="PANTHER" id="PTHR30336:SF20">
    <property type="entry name" value="DUF218 DOMAIN-CONTAINING PROTEIN"/>
    <property type="match status" value="1"/>
</dbReference>
<dbReference type="Proteomes" id="UP000677918">
    <property type="component" value="Unassembled WGS sequence"/>
</dbReference>
<dbReference type="InterPro" id="IPR003848">
    <property type="entry name" value="DUF218"/>
</dbReference>
<keyword evidence="1" id="KW-0812">Transmembrane</keyword>
<dbReference type="GO" id="GO:0005886">
    <property type="term" value="C:plasma membrane"/>
    <property type="evidence" value="ECO:0007669"/>
    <property type="project" value="TreeGrafter"/>
</dbReference>
<keyword evidence="4" id="KW-1185">Reference proteome</keyword>
<reference evidence="3" key="1">
    <citation type="submission" date="2021-04" db="EMBL/GenBank/DDBJ databases">
        <title>Draft genome sequence of Xylanibacillus composti strain K13.</title>
        <authorList>
            <person name="Uke A."/>
            <person name="Chhe C."/>
            <person name="Baramee S."/>
            <person name="Kosugi A."/>
        </authorList>
    </citation>
    <scope>NUCLEOTIDE SEQUENCE</scope>
    <source>
        <strain evidence="3">K13</strain>
    </source>
</reference>
<dbReference type="EMBL" id="BOVK01000026">
    <property type="protein sequence ID" value="GIQ69283.1"/>
    <property type="molecule type" value="Genomic_DNA"/>
</dbReference>
<keyword evidence="1" id="KW-1133">Transmembrane helix</keyword>
<dbReference type="InterPro" id="IPR014729">
    <property type="entry name" value="Rossmann-like_a/b/a_fold"/>
</dbReference>
<feature type="transmembrane region" description="Helical" evidence="1">
    <location>
        <begin position="6"/>
        <end position="25"/>
    </location>
</feature>
<proteinExistence type="predicted"/>
<dbReference type="InterPro" id="IPR051599">
    <property type="entry name" value="Cell_Envelope_Assoc"/>
</dbReference>
<dbReference type="Pfam" id="PF02698">
    <property type="entry name" value="DUF218"/>
    <property type="match status" value="1"/>
</dbReference>
<evidence type="ECO:0000313" key="3">
    <source>
        <dbReference type="EMBL" id="GIQ69283.1"/>
    </source>
</evidence>
<sequence length="204" mass="22744">MAVWGTWIRSIGLVTVLGILWVLYVQIVLATPDNADADDTADVAVVLGAALWEGRPSPALVERLERAIDLYRNGQTAHIIVSGGYDYEGAPYTEAEGMRLYLLERGVAEEAIVLEQEATNTYENVSFSLALMEQRGWTSAFIVTHSYHGPRALDMAQYAGYEQAALAVTPSRVMNMTYHRARETLAYTKWQVDKLGMELDRVLQ</sequence>
<gene>
    <name evidence="3" type="ORF">XYCOK13_21070</name>
</gene>
<evidence type="ECO:0000313" key="4">
    <source>
        <dbReference type="Proteomes" id="UP000677918"/>
    </source>
</evidence>
<protein>
    <recommendedName>
        <fullName evidence="2">DUF218 domain-containing protein</fullName>
    </recommendedName>
</protein>
<dbReference type="AlphaFoldDB" id="A0A8J4H1M6"/>
<dbReference type="Gene3D" id="3.40.50.620">
    <property type="entry name" value="HUPs"/>
    <property type="match status" value="1"/>
</dbReference>
<accession>A0A8J4H1M6</accession>
<evidence type="ECO:0000259" key="2">
    <source>
        <dbReference type="Pfam" id="PF02698"/>
    </source>
</evidence>
<name>A0A8J4H1M6_9BACL</name>
<comment type="caution">
    <text evidence="3">The sequence shown here is derived from an EMBL/GenBank/DDBJ whole genome shotgun (WGS) entry which is preliminary data.</text>
</comment>
<organism evidence="3 4">
    <name type="scientific">Xylanibacillus composti</name>
    <dbReference type="NCBI Taxonomy" id="1572762"/>
    <lineage>
        <taxon>Bacteria</taxon>
        <taxon>Bacillati</taxon>
        <taxon>Bacillota</taxon>
        <taxon>Bacilli</taxon>
        <taxon>Bacillales</taxon>
        <taxon>Paenibacillaceae</taxon>
        <taxon>Xylanibacillus</taxon>
    </lineage>
</organism>
<dbReference type="PANTHER" id="PTHR30336">
    <property type="entry name" value="INNER MEMBRANE PROTEIN, PROBABLE PERMEASE"/>
    <property type="match status" value="1"/>
</dbReference>
<evidence type="ECO:0000256" key="1">
    <source>
        <dbReference type="SAM" id="Phobius"/>
    </source>
</evidence>
<dbReference type="CDD" id="cd06259">
    <property type="entry name" value="YdcF-like"/>
    <property type="match status" value="1"/>
</dbReference>
<feature type="domain" description="DUF218" evidence="2">
    <location>
        <begin position="42"/>
        <end position="177"/>
    </location>
</feature>
<keyword evidence="1" id="KW-0472">Membrane</keyword>